<evidence type="ECO:0000256" key="1">
    <source>
        <dbReference type="SAM" id="MobiDB-lite"/>
    </source>
</evidence>
<accession>A0A9Q1ITZ6</accession>
<dbReference type="AlphaFoldDB" id="A0A9Q1ITZ6"/>
<evidence type="ECO:0000313" key="3">
    <source>
        <dbReference type="Proteomes" id="UP001152622"/>
    </source>
</evidence>
<organism evidence="2 3">
    <name type="scientific">Synaphobranchus kaupii</name>
    <name type="common">Kaup's arrowtooth eel</name>
    <dbReference type="NCBI Taxonomy" id="118154"/>
    <lineage>
        <taxon>Eukaryota</taxon>
        <taxon>Metazoa</taxon>
        <taxon>Chordata</taxon>
        <taxon>Craniata</taxon>
        <taxon>Vertebrata</taxon>
        <taxon>Euteleostomi</taxon>
        <taxon>Actinopterygii</taxon>
        <taxon>Neopterygii</taxon>
        <taxon>Teleostei</taxon>
        <taxon>Anguilliformes</taxon>
        <taxon>Synaphobranchidae</taxon>
        <taxon>Synaphobranchus</taxon>
    </lineage>
</organism>
<keyword evidence="3" id="KW-1185">Reference proteome</keyword>
<reference evidence="2" key="1">
    <citation type="journal article" date="2023" name="Science">
        <title>Genome structures resolve the early diversification of teleost fishes.</title>
        <authorList>
            <person name="Parey E."/>
            <person name="Louis A."/>
            <person name="Montfort J."/>
            <person name="Bouchez O."/>
            <person name="Roques C."/>
            <person name="Iampietro C."/>
            <person name="Lluch J."/>
            <person name="Castinel A."/>
            <person name="Donnadieu C."/>
            <person name="Desvignes T."/>
            <person name="Floi Bucao C."/>
            <person name="Jouanno E."/>
            <person name="Wen M."/>
            <person name="Mejri S."/>
            <person name="Dirks R."/>
            <person name="Jansen H."/>
            <person name="Henkel C."/>
            <person name="Chen W.J."/>
            <person name="Zahm M."/>
            <person name="Cabau C."/>
            <person name="Klopp C."/>
            <person name="Thompson A.W."/>
            <person name="Robinson-Rechavi M."/>
            <person name="Braasch I."/>
            <person name="Lecointre G."/>
            <person name="Bobe J."/>
            <person name="Postlethwait J.H."/>
            <person name="Berthelot C."/>
            <person name="Roest Crollius H."/>
            <person name="Guiguen Y."/>
        </authorList>
    </citation>
    <scope>NUCLEOTIDE SEQUENCE</scope>
    <source>
        <strain evidence="2">WJC10195</strain>
    </source>
</reference>
<protein>
    <submittedName>
        <fullName evidence="2">Uncharacterized protein</fullName>
    </submittedName>
</protein>
<feature type="region of interest" description="Disordered" evidence="1">
    <location>
        <begin position="1"/>
        <end position="24"/>
    </location>
</feature>
<proteinExistence type="predicted"/>
<dbReference type="EMBL" id="JAINUF010000008">
    <property type="protein sequence ID" value="KAJ8352271.1"/>
    <property type="molecule type" value="Genomic_DNA"/>
</dbReference>
<gene>
    <name evidence="2" type="ORF">SKAU_G00237470</name>
</gene>
<evidence type="ECO:0000313" key="2">
    <source>
        <dbReference type="EMBL" id="KAJ8352271.1"/>
    </source>
</evidence>
<sequence>MATASDSHTPAEAPGVARQRGLIPARRRGPRRGFVSVAAFIATFLPGPPERRALLPDRLVTGPLTLPPGFRDARVGRLPVPLNCRDFGRSPYYAALGLRRNDAYQKGVRTEYPALLTKALAVDKPVKSQFWVLIRCDYLKKIHLSY</sequence>
<dbReference type="Proteomes" id="UP001152622">
    <property type="component" value="Chromosome 8"/>
</dbReference>
<comment type="caution">
    <text evidence="2">The sequence shown here is derived from an EMBL/GenBank/DDBJ whole genome shotgun (WGS) entry which is preliminary data.</text>
</comment>
<name>A0A9Q1ITZ6_SYNKA</name>